<sequence>MGEGGAVEFYIENHLKWRLLTPDDWDEMLSLRAQLEALDDLVLPATDRVIGGARSITAGDAIGGWDSYGNLSAFGWNIPEPGSHPAKLFLLGGVHPTHRYQGIGRALLAWQEERALAWRDEQHPGEPIWLGSYVEADQTCLRHLLVQRGFLAERYFFDMHRELFDLPRPHDIPGLVFENFTPERSHQVLELHNSCFSAQIDDDAWAESLGEETFRADWSWVAIKGDEVVGYCLSGTDDAAGLDGVMEGWCDRLGVAGAHRHQGVAEALLARSLRSMADSGCPAAGIGVDTRNRAVADWLHRVLGYEERDSVTLLGKSIPAA</sequence>
<dbReference type="RefSeq" id="WP_014846675.1">
    <property type="nucleotide sequence ID" value="NZ_CAJZDL010000069.1"/>
</dbReference>
<evidence type="ECO:0000313" key="4">
    <source>
        <dbReference type="EMBL" id="QUC12510.1"/>
    </source>
</evidence>
<dbReference type="Pfam" id="PF00583">
    <property type="entry name" value="Acetyltransf_1"/>
    <property type="match status" value="1"/>
</dbReference>
<dbReference type="AlphaFoldDB" id="A0AB37HY73"/>
<dbReference type="Proteomes" id="UP000677180">
    <property type="component" value="Chromosome"/>
</dbReference>
<keyword evidence="1 4" id="KW-0808">Transferase</keyword>
<dbReference type="PANTHER" id="PTHR43420:SF12">
    <property type="entry name" value="N-ACETYLTRANSFERASE DOMAIN-CONTAINING PROTEIN"/>
    <property type="match status" value="1"/>
</dbReference>
<keyword evidence="2 4" id="KW-0012">Acyltransferase</keyword>
<proteinExistence type="predicted"/>
<dbReference type="SUPFAM" id="SSF55729">
    <property type="entry name" value="Acyl-CoA N-acyltransferases (Nat)"/>
    <property type="match status" value="1"/>
</dbReference>
<feature type="domain" description="N-acetyltransferase" evidence="3">
    <location>
        <begin position="15"/>
        <end position="173"/>
    </location>
</feature>
<dbReference type="GeneID" id="64407080"/>
<dbReference type="InterPro" id="IPR016181">
    <property type="entry name" value="Acyl_CoA_acyltransferase"/>
</dbReference>
<reference evidence="4" key="1">
    <citation type="submission" date="2021-03" db="EMBL/GenBank/DDBJ databases">
        <title>Human Oral Microbial Genomes.</title>
        <authorList>
            <person name="Johnston C.D."/>
            <person name="Chen T."/>
            <person name="Dewhirst F.E."/>
        </authorList>
    </citation>
    <scope>NUCLEOTIDE SEQUENCE</scope>
    <source>
        <strain evidence="4">F0714</strain>
    </source>
</reference>
<dbReference type="CDD" id="cd04301">
    <property type="entry name" value="NAT_SF"/>
    <property type="match status" value="1"/>
</dbReference>
<evidence type="ECO:0000313" key="5">
    <source>
        <dbReference type="Proteomes" id="UP000677180"/>
    </source>
</evidence>
<dbReference type="InterPro" id="IPR000182">
    <property type="entry name" value="GNAT_dom"/>
</dbReference>
<gene>
    <name evidence="4" type="ORF">J5A53_07575</name>
</gene>
<evidence type="ECO:0000259" key="3">
    <source>
        <dbReference type="PROSITE" id="PS51186"/>
    </source>
</evidence>
<evidence type="ECO:0000256" key="2">
    <source>
        <dbReference type="ARBA" id="ARBA00023315"/>
    </source>
</evidence>
<evidence type="ECO:0000256" key="1">
    <source>
        <dbReference type="ARBA" id="ARBA00022679"/>
    </source>
</evidence>
<dbReference type="PANTHER" id="PTHR43420">
    <property type="entry name" value="ACETYLTRANSFERASE"/>
    <property type="match status" value="1"/>
</dbReference>
<dbReference type="EMBL" id="CP072385">
    <property type="protein sequence ID" value="QUC12510.1"/>
    <property type="molecule type" value="Genomic_DNA"/>
</dbReference>
<name>A0AB37HY73_9ACTN</name>
<organism evidence="4 5">
    <name type="scientific">Arachnia propionica</name>
    <dbReference type="NCBI Taxonomy" id="1750"/>
    <lineage>
        <taxon>Bacteria</taxon>
        <taxon>Bacillati</taxon>
        <taxon>Actinomycetota</taxon>
        <taxon>Actinomycetes</taxon>
        <taxon>Propionibacteriales</taxon>
        <taxon>Propionibacteriaceae</taxon>
        <taxon>Arachnia</taxon>
    </lineage>
</organism>
<dbReference type="InterPro" id="IPR050680">
    <property type="entry name" value="YpeA/RimI_acetyltransf"/>
</dbReference>
<protein>
    <submittedName>
        <fullName evidence="4">GNAT family N-acetyltransferase</fullName>
        <ecNumber evidence="4">2.3.1.-</ecNumber>
    </submittedName>
</protein>
<accession>A0AB37HY73</accession>
<dbReference type="Gene3D" id="3.40.630.30">
    <property type="match status" value="1"/>
</dbReference>
<feature type="domain" description="N-acetyltransferase" evidence="3">
    <location>
        <begin position="175"/>
        <end position="321"/>
    </location>
</feature>
<dbReference type="EC" id="2.3.1.-" evidence="4"/>
<dbReference type="GO" id="GO:0016747">
    <property type="term" value="F:acyltransferase activity, transferring groups other than amino-acyl groups"/>
    <property type="evidence" value="ECO:0007669"/>
    <property type="project" value="InterPro"/>
</dbReference>
<dbReference type="PROSITE" id="PS51186">
    <property type="entry name" value="GNAT"/>
    <property type="match status" value="2"/>
</dbReference>